<dbReference type="GeneID" id="20345047"/>
<reference evidence="4" key="1">
    <citation type="submission" date="2010-07" db="EMBL/GenBank/DDBJ databases">
        <title>The genome sequence of Gaeumannomyces graminis var. tritici strain R3-111a-1.</title>
        <authorList>
            <consortium name="The Broad Institute Genome Sequencing Platform"/>
            <person name="Ma L.-J."/>
            <person name="Dead R."/>
            <person name="Young S."/>
            <person name="Zeng Q."/>
            <person name="Koehrsen M."/>
            <person name="Alvarado L."/>
            <person name="Berlin A."/>
            <person name="Chapman S.B."/>
            <person name="Chen Z."/>
            <person name="Freedman E."/>
            <person name="Gellesch M."/>
            <person name="Goldberg J."/>
            <person name="Griggs A."/>
            <person name="Gujja S."/>
            <person name="Heilman E.R."/>
            <person name="Heiman D."/>
            <person name="Hepburn T."/>
            <person name="Howarth C."/>
            <person name="Jen D."/>
            <person name="Larson L."/>
            <person name="Mehta T."/>
            <person name="Neiman D."/>
            <person name="Pearson M."/>
            <person name="Roberts A."/>
            <person name="Saif S."/>
            <person name="Shea T."/>
            <person name="Shenoy N."/>
            <person name="Sisk P."/>
            <person name="Stolte C."/>
            <person name="Sykes S."/>
            <person name="Walk T."/>
            <person name="White J."/>
            <person name="Yandava C."/>
            <person name="Haas B."/>
            <person name="Nusbaum C."/>
            <person name="Birren B."/>
        </authorList>
    </citation>
    <scope>NUCLEOTIDE SEQUENCE [LARGE SCALE GENOMIC DNA]</scope>
    <source>
        <strain evidence="4">R3-111a-1</strain>
    </source>
</reference>
<feature type="region of interest" description="Disordered" evidence="1">
    <location>
        <begin position="1"/>
        <end position="27"/>
    </location>
</feature>
<dbReference type="Proteomes" id="UP000006039">
    <property type="component" value="Unassembled WGS sequence"/>
</dbReference>
<name>J3NTI9_GAET3</name>
<evidence type="ECO:0000313" key="4">
    <source>
        <dbReference type="Proteomes" id="UP000006039"/>
    </source>
</evidence>
<dbReference type="RefSeq" id="XP_009220650.1">
    <property type="nucleotide sequence ID" value="XM_009222386.1"/>
</dbReference>
<reference evidence="2" key="3">
    <citation type="submission" date="2010-09" db="EMBL/GenBank/DDBJ databases">
        <title>Annotation of Gaeumannomyces graminis var. tritici R3-111a-1.</title>
        <authorList>
            <consortium name="The Broad Institute Genome Sequencing Platform"/>
            <person name="Ma L.-J."/>
            <person name="Dead R."/>
            <person name="Young S.K."/>
            <person name="Zeng Q."/>
            <person name="Gargeya S."/>
            <person name="Fitzgerald M."/>
            <person name="Haas B."/>
            <person name="Abouelleil A."/>
            <person name="Alvarado L."/>
            <person name="Arachchi H.M."/>
            <person name="Berlin A."/>
            <person name="Brown A."/>
            <person name="Chapman S.B."/>
            <person name="Chen Z."/>
            <person name="Dunbar C."/>
            <person name="Freedman E."/>
            <person name="Gearin G."/>
            <person name="Gellesch M."/>
            <person name="Goldberg J."/>
            <person name="Griggs A."/>
            <person name="Gujja S."/>
            <person name="Heiman D."/>
            <person name="Howarth C."/>
            <person name="Larson L."/>
            <person name="Lui A."/>
            <person name="MacDonald P.J.P."/>
            <person name="Mehta T."/>
            <person name="Montmayeur A."/>
            <person name="Murphy C."/>
            <person name="Neiman D."/>
            <person name="Pearson M."/>
            <person name="Priest M."/>
            <person name="Roberts A."/>
            <person name="Saif S."/>
            <person name="Shea T."/>
            <person name="Shenoy N."/>
            <person name="Sisk P."/>
            <person name="Stolte C."/>
            <person name="Sykes S."/>
            <person name="Yandava C."/>
            <person name="Wortman J."/>
            <person name="Nusbaum C."/>
            <person name="Birren B."/>
        </authorList>
    </citation>
    <scope>NUCLEOTIDE SEQUENCE</scope>
    <source>
        <strain evidence="2">R3-111a-1</strain>
    </source>
</reference>
<dbReference type="EnsemblFungi" id="EJT79505">
    <property type="protein sequence ID" value="EJT79505"/>
    <property type="gene ID" value="GGTG_04589"/>
</dbReference>
<dbReference type="AlphaFoldDB" id="J3NTI9"/>
<dbReference type="HOGENOM" id="CLU_1562958_0_0_1"/>
<dbReference type="EMBL" id="GL385396">
    <property type="protein sequence ID" value="EJT79505.1"/>
    <property type="molecule type" value="Genomic_DNA"/>
</dbReference>
<keyword evidence="4" id="KW-1185">Reference proteome</keyword>
<evidence type="ECO:0000256" key="1">
    <source>
        <dbReference type="SAM" id="MobiDB-lite"/>
    </source>
</evidence>
<accession>J3NTI9</accession>
<feature type="compositionally biased region" description="Pro residues" evidence="1">
    <location>
        <begin position="162"/>
        <end position="171"/>
    </location>
</feature>
<protein>
    <submittedName>
        <fullName evidence="2 3">Uncharacterized protein</fullName>
    </submittedName>
</protein>
<sequence>MGPVRERVSEGWQMQEAQVTKAAPKRRREGFPVRRMWTARTCSPAEFARAGGGAALGTRQAFAAGSRAVLWITIARKVARLAGQGSGPSGPGRVESSILLGRLIRGGGGSLGEGCGLQRSRRASMVSMVSTVVTEKKQAALLCCVGPEEPDTQAPRQAAPQLKPPRYPSSD</sequence>
<reference evidence="2" key="2">
    <citation type="submission" date="2010-07" db="EMBL/GenBank/DDBJ databases">
        <authorList>
            <consortium name="The Broad Institute Genome Sequencing Platform"/>
            <consortium name="Broad Institute Genome Sequencing Center for Infectious Disease"/>
            <person name="Ma L.-J."/>
            <person name="Dead R."/>
            <person name="Young S."/>
            <person name="Zeng Q."/>
            <person name="Koehrsen M."/>
            <person name="Alvarado L."/>
            <person name="Berlin A."/>
            <person name="Chapman S.B."/>
            <person name="Chen Z."/>
            <person name="Freedman E."/>
            <person name="Gellesch M."/>
            <person name="Goldberg J."/>
            <person name="Griggs A."/>
            <person name="Gujja S."/>
            <person name="Heilman E.R."/>
            <person name="Heiman D."/>
            <person name="Hepburn T."/>
            <person name="Howarth C."/>
            <person name="Jen D."/>
            <person name="Larson L."/>
            <person name="Mehta T."/>
            <person name="Neiman D."/>
            <person name="Pearson M."/>
            <person name="Roberts A."/>
            <person name="Saif S."/>
            <person name="Shea T."/>
            <person name="Shenoy N."/>
            <person name="Sisk P."/>
            <person name="Stolte C."/>
            <person name="Sykes S."/>
            <person name="Walk T."/>
            <person name="White J."/>
            <person name="Yandava C."/>
            <person name="Haas B."/>
            <person name="Nusbaum C."/>
            <person name="Birren B."/>
        </authorList>
    </citation>
    <scope>NUCLEOTIDE SEQUENCE</scope>
    <source>
        <strain evidence="2">R3-111a-1</strain>
    </source>
</reference>
<feature type="region of interest" description="Disordered" evidence="1">
    <location>
        <begin position="147"/>
        <end position="171"/>
    </location>
</feature>
<dbReference type="VEuPathDB" id="FungiDB:GGTG_04589"/>
<reference evidence="3" key="5">
    <citation type="submission" date="2018-04" db="UniProtKB">
        <authorList>
            <consortium name="EnsemblFungi"/>
        </authorList>
    </citation>
    <scope>IDENTIFICATION</scope>
    <source>
        <strain evidence="3">R3-111a-1</strain>
    </source>
</reference>
<evidence type="ECO:0000313" key="3">
    <source>
        <dbReference type="EnsemblFungi" id="EJT79505"/>
    </source>
</evidence>
<evidence type="ECO:0000313" key="2">
    <source>
        <dbReference type="EMBL" id="EJT79505.1"/>
    </source>
</evidence>
<organism evidence="2">
    <name type="scientific">Gaeumannomyces tritici (strain R3-111a-1)</name>
    <name type="common">Wheat and barley take-all root rot fungus</name>
    <name type="synonym">Gaeumannomyces graminis var. tritici</name>
    <dbReference type="NCBI Taxonomy" id="644352"/>
    <lineage>
        <taxon>Eukaryota</taxon>
        <taxon>Fungi</taxon>
        <taxon>Dikarya</taxon>
        <taxon>Ascomycota</taxon>
        <taxon>Pezizomycotina</taxon>
        <taxon>Sordariomycetes</taxon>
        <taxon>Sordariomycetidae</taxon>
        <taxon>Magnaporthales</taxon>
        <taxon>Magnaporthaceae</taxon>
        <taxon>Gaeumannomyces</taxon>
    </lineage>
</organism>
<gene>
    <name evidence="3" type="primary">20345047</name>
    <name evidence="2" type="ORF">GGTG_04589</name>
</gene>
<proteinExistence type="predicted"/>
<reference evidence="3" key="4">
    <citation type="journal article" date="2015" name="G3 (Bethesda)">
        <title>Genome sequences of three phytopathogenic species of the Magnaporthaceae family of fungi.</title>
        <authorList>
            <person name="Okagaki L.H."/>
            <person name="Nunes C.C."/>
            <person name="Sailsbery J."/>
            <person name="Clay B."/>
            <person name="Brown D."/>
            <person name="John T."/>
            <person name="Oh Y."/>
            <person name="Young N."/>
            <person name="Fitzgerald M."/>
            <person name="Haas B.J."/>
            <person name="Zeng Q."/>
            <person name="Young S."/>
            <person name="Adiconis X."/>
            <person name="Fan L."/>
            <person name="Levin J.Z."/>
            <person name="Mitchell T.K."/>
            <person name="Okubara P.A."/>
            <person name="Farman M.L."/>
            <person name="Kohn L.M."/>
            <person name="Birren B."/>
            <person name="Ma L.-J."/>
            <person name="Dean R.A."/>
        </authorList>
    </citation>
    <scope>NUCLEOTIDE SEQUENCE</scope>
    <source>
        <strain evidence="3">R3-111a-1</strain>
    </source>
</reference>